<comment type="subcellular location">
    <subcellularLocation>
        <location evidence="1 12">Cytoplasm</location>
    </subcellularLocation>
</comment>
<dbReference type="EMBL" id="MGJD01000021">
    <property type="protein sequence ID" value="OGN00458.1"/>
    <property type="molecule type" value="Genomic_DNA"/>
</dbReference>
<keyword evidence="5 12" id="KW-0808">Transferase</keyword>
<dbReference type="GO" id="GO:0005737">
    <property type="term" value="C:cytoplasm"/>
    <property type="evidence" value="ECO:0007669"/>
    <property type="project" value="UniProtKB-SubCell"/>
</dbReference>
<dbReference type="InterPro" id="IPR013792">
    <property type="entry name" value="RNA3'P_cycl/enolpyr_Trfase_a/b"/>
</dbReference>
<dbReference type="HAMAP" id="MF_00111">
    <property type="entry name" value="MurA"/>
    <property type="match status" value="1"/>
</dbReference>
<keyword evidence="8 12" id="KW-0131">Cell cycle</keyword>
<comment type="function">
    <text evidence="12">Cell wall formation. Adds enolpyruvyl to UDP-N-acetylglucosamine.</text>
</comment>
<dbReference type="GO" id="GO:0009252">
    <property type="term" value="P:peptidoglycan biosynthetic process"/>
    <property type="evidence" value="ECO:0007669"/>
    <property type="project" value="UniProtKB-UniRule"/>
</dbReference>
<evidence type="ECO:0000256" key="3">
    <source>
        <dbReference type="ARBA" id="ARBA00022490"/>
    </source>
</evidence>
<dbReference type="AlphaFoldDB" id="A0A1F8EIK8"/>
<feature type="active site" description="Proton donor" evidence="12">
    <location>
        <position position="117"/>
    </location>
</feature>
<feature type="binding site" evidence="12">
    <location>
        <position position="93"/>
    </location>
    <ligand>
        <name>UDP-N-acetyl-alpha-D-glucosamine</name>
        <dbReference type="ChEBI" id="CHEBI:57705"/>
    </ligand>
</feature>
<dbReference type="GO" id="GO:0051301">
    <property type="term" value="P:cell division"/>
    <property type="evidence" value="ECO:0007669"/>
    <property type="project" value="UniProtKB-KW"/>
</dbReference>
<evidence type="ECO:0000313" key="15">
    <source>
        <dbReference type="Proteomes" id="UP000177117"/>
    </source>
</evidence>
<evidence type="ECO:0000256" key="9">
    <source>
        <dbReference type="ARBA" id="ARBA00023316"/>
    </source>
</evidence>
<gene>
    <name evidence="12" type="primary">murA</name>
    <name evidence="14" type="ORF">A2650_03680</name>
</gene>
<evidence type="ECO:0000256" key="5">
    <source>
        <dbReference type="ARBA" id="ARBA00022679"/>
    </source>
</evidence>
<dbReference type="NCBIfam" id="NF006873">
    <property type="entry name" value="PRK09369.1"/>
    <property type="match status" value="1"/>
</dbReference>
<dbReference type="Proteomes" id="UP000177117">
    <property type="component" value="Unassembled WGS sequence"/>
</dbReference>
<comment type="caution">
    <text evidence="12">Lacks conserved residue(s) required for the propagation of feature annotation.</text>
</comment>
<comment type="similarity">
    <text evidence="10 12">Belongs to the EPSP synthase family. MurA subfamily.</text>
</comment>
<evidence type="ECO:0000256" key="4">
    <source>
        <dbReference type="ARBA" id="ARBA00022618"/>
    </source>
</evidence>
<keyword evidence="9 12" id="KW-0961">Cell wall biogenesis/degradation</keyword>
<feature type="modified residue" description="2-(S-cysteinyl)pyruvic acid O-phosphothioketal" evidence="12">
    <location>
        <position position="117"/>
    </location>
</feature>
<feature type="domain" description="Enolpyruvate transferase" evidence="13">
    <location>
        <begin position="7"/>
        <end position="406"/>
    </location>
</feature>
<evidence type="ECO:0000313" key="14">
    <source>
        <dbReference type="EMBL" id="OGN00458.1"/>
    </source>
</evidence>
<comment type="catalytic activity">
    <reaction evidence="11 12">
        <text>phosphoenolpyruvate + UDP-N-acetyl-alpha-D-glucosamine = UDP-N-acetyl-3-O-(1-carboxyvinyl)-alpha-D-glucosamine + phosphate</text>
        <dbReference type="Rhea" id="RHEA:18681"/>
        <dbReference type="ChEBI" id="CHEBI:43474"/>
        <dbReference type="ChEBI" id="CHEBI:57705"/>
        <dbReference type="ChEBI" id="CHEBI:58702"/>
        <dbReference type="ChEBI" id="CHEBI:68483"/>
        <dbReference type="EC" id="2.5.1.7"/>
    </reaction>
</comment>
<protein>
    <recommendedName>
        <fullName evidence="12">UDP-N-acetylglucosamine 1-carboxyvinyltransferase</fullName>
        <ecNumber evidence="12">2.5.1.7</ecNumber>
    </recommendedName>
    <alternativeName>
        <fullName evidence="12">Enoylpyruvate transferase</fullName>
    </alternativeName>
    <alternativeName>
        <fullName evidence="12">UDP-N-acetylglucosamine enolpyruvyl transferase</fullName>
        <shortName evidence="12">EPT</shortName>
    </alternativeName>
</protein>
<keyword evidence="12" id="KW-0670">Pyruvate</keyword>
<feature type="binding site" evidence="12">
    <location>
        <begin position="22"/>
        <end position="23"/>
    </location>
    <ligand>
        <name>phosphoenolpyruvate</name>
        <dbReference type="ChEBI" id="CHEBI:58702"/>
    </ligand>
</feature>
<evidence type="ECO:0000256" key="11">
    <source>
        <dbReference type="ARBA" id="ARBA00047527"/>
    </source>
</evidence>
<name>A0A1F8EIK8_9BACT</name>
<dbReference type="InterPro" id="IPR001986">
    <property type="entry name" value="Enolpyruvate_Tfrase_dom"/>
</dbReference>
<accession>A0A1F8EIK8</accession>
<evidence type="ECO:0000256" key="1">
    <source>
        <dbReference type="ARBA" id="ARBA00004496"/>
    </source>
</evidence>
<sequence length="416" mass="45196">MEKFIINGGKKLKGTIEVRGAKNDALVILASALLTSKPVYINRVPDIEDIKRMSELMDKLGVKVKRLSYEKYKIVANKIKSTIIDREIAKRLRASILLTAPLLARMGRVDFPHPGGCVIGERPIDVFLDGYRALGANVEYKDGVYSVSAKKLKGTKFVFGSVSVTGTEAMIMAASSAEGTTILKNCACEPEVESLADFLNNCGAKISGAGTPKIIVRGIKNLNGGDHTTIPDRIEAGSFLILGAVSGSSLKVNKCEPEHLDSLLNVLEKSGAKIKVNKSSIEVSSSGLRSVNIKTKEYPGFPTDLQAPLCVLLTQAEGQALVHETIYEGRLSWTEELKRMGASILSLDPHRIEIKGPTTLRGREIESPDIRAGMAYIVAALCAEGESIINNVYQIDRGYEKIEKRLQKIGADIKRV</sequence>
<dbReference type="CDD" id="cd01555">
    <property type="entry name" value="UdpNAET"/>
    <property type="match status" value="1"/>
</dbReference>
<keyword evidence="6 12" id="KW-0133">Cell shape</keyword>
<dbReference type="PANTHER" id="PTHR43783">
    <property type="entry name" value="UDP-N-ACETYLGLUCOSAMINE 1-CARBOXYVINYLTRANSFERASE"/>
    <property type="match status" value="1"/>
</dbReference>
<dbReference type="GO" id="GO:0071555">
    <property type="term" value="P:cell wall organization"/>
    <property type="evidence" value="ECO:0007669"/>
    <property type="project" value="UniProtKB-KW"/>
</dbReference>
<organism evidence="14 15">
    <name type="scientific">Candidatus Yanofskybacteria bacterium RIFCSPHIGHO2_01_FULL_41_53</name>
    <dbReference type="NCBI Taxonomy" id="1802663"/>
    <lineage>
        <taxon>Bacteria</taxon>
        <taxon>Candidatus Yanofskyibacteriota</taxon>
    </lineage>
</organism>
<dbReference type="EC" id="2.5.1.7" evidence="12"/>
<dbReference type="InterPro" id="IPR050068">
    <property type="entry name" value="MurA_subfamily"/>
</dbReference>
<dbReference type="GO" id="GO:0008360">
    <property type="term" value="P:regulation of cell shape"/>
    <property type="evidence" value="ECO:0007669"/>
    <property type="project" value="UniProtKB-KW"/>
</dbReference>
<dbReference type="UniPathway" id="UPA00219"/>
<keyword evidence="3 12" id="KW-0963">Cytoplasm</keyword>
<evidence type="ECO:0000259" key="13">
    <source>
        <dbReference type="Pfam" id="PF00275"/>
    </source>
</evidence>
<dbReference type="GO" id="GO:0019277">
    <property type="term" value="P:UDP-N-acetylgalactosamine biosynthetic process"/>
    <property type="evidence" value="ECO:0007669"/>
    <property type="project" value="InterPro"/>
</dbReference>
<dbReference type="PANTHER" id="PTHR43783:SF1">
    <property type="entry name" value="UDP-N-ACETYLGLUCOSAMINE 1-CARBOXYVINYLTRANSFERASE"/>
    <property type="match status" value="1"/>
</dbReference>
<dbReference type="NCBIfam" id="TIGR01072">
    <property type="entry name" value="murA"/>
    <property type="match status" value="1"/>
</dbReference>
<keyword evidence="7 12" id="KW-0573">Peptidoglycan synthesis</keyword>
<comment type="caution">
    <text evidence="14">The sequence shown here is derived from an EMBL/GenBank/DDBJ whole genome shotgun (WGS) entry which is preliminary data.</text>
</comment>
<reference evidence="14 15" key="1">
    <citation type="journal article" date="2016" name="Nat. Commun.">
        <title>Thousands of microbial genomes shed light on interconnected biogeochemical processes in an aquifer system.</title>
        <authorList>
            <person name="Anantharaman K."/>
            <person name="Brown C.T."/>
            <person name="Hug L.A."/>
            <person name="Sharon I."/>
            <person name="Castelle C.J."/>
            <person name="Probst A.J."/>
            <person name="Thomas B.C."/>
            <person name="Singh A."/>
            <person name="Wilkins M.J."/>
            <person name="Karaoz U."/>
            <person name="Brodie E.L."/>
            <person name="Williams K.H."/>
            <person name="Hubbard S.S."/>
            <person name="Banfield J.F."/>
        </authorList>
    </citation>
    <scope>NUCLEOTIDE SEQUENCE [LARGE SCALE GENOMIC DNA]</scope>
</reference>
<dbReference type="Pfam" id="PF00275">
    <property type="entry name" value="EPSP_synthase"/>
    <property type="match status" value="1"/>
</dbReference>
<evidence type="ECO:0000256" key="8">
    <source>
        <dbReference type="ARBA" id="ARBA00023306"/>
    </source>
</evidence>
<dbReference type="GO" id="GO:0008760">
    <property type="term" value="F:UDP-N-acetylglucosamine 1-carboxyvinyltransferase activity"/>
    <property type="evidence" value="ECO:0007669"/>
    <property type="project" value="UniProtKB-UniRule"/>
</dbReference>
<evidence type="ECO:0000256" key="10">
    <source>
        <dbReference type="ARBA" id="ARBA00038367"/>
    </source>
</evidence>
<dbReference type="SUPFAM" id="SSF55205">
    <property type="entry name" value="EPT/RTPC-like"/>
    <property type="match status" value="1"/>
</dbReference>
<dbReference type="Gene3D" id="3.65.10.10">
    <property type="entry name" value="Enolpyruvate transferase domain"/>
    <property type="match status" value="2"/>
</dbReference>
<evidence type="ECO:0000256" key="6">
    <source>
        <dbReference type="ARBA" id="ARBA00022960"/>
    </source>
</evidence>
<keyword evidence="4 12" id="KW-0132">Cell division</keyword>
<evidence type="ECO:0000256" key="12">
    <source>
        <dbReference type="HAMAP-Rule" id="MF_00111"/>
    </source>
</evidence>
<proteinExistence type="inferred from homology"/>
<comment type="pathway">
    <text evidence="2 12">Cell wall biogenesis; peptidoglycan biosynthesis.</text>
</comment>
<evidence type="ECO:0000256" key="2">
    <source>
        <dbReference type="ARBA" id="ARBA00004752"/>
    </source>
</evidence>
<feature type="binding site" evidence="12">
    <location>
        <position position="304"/>
    </location>
    <ligand>
        <name>UDP-N-acetyl-alpha-D-glucosamine</name>
        <dbReference type="ChEBI" id="CHEBI:57705"/>
    </ligand>
</feature>
<dbReference type="InterPro" id="IPR005750">
    <property type="entry name" value="UDP_GlcNAc_COvinyl_MurA"/>
</dbReference>
<evidence type="ECO:0000256" key="7">
    <source>
        <dbReference type="ARBA" id="ARBA00022984"/>
    </source>
</evidence>
<dbReference type="InterPro" id="IPR036968">
    <property type="entry name" value="Enolpyruvate_Tfrase_sf"/>
</dbReference>
<feature type="binding site" evidence="12">
    <location>
        <position position="326"/>
    </location>
    <ligand>
        <name>UDP-N-acetyl-alpha-D-glucosamine</name>
        <dbReference type="ChEBI" id="CHEBI:57705"/>
    </ligand>
</feature>